<reference evidence="1" key="1">
    <citation type="submission" date="2024-03" db="EMBL/GenBank/DDBJ databases">
        <authorList>
            <consortium name="ELIXIR-Norway"/>
            <consortium name="Elixir Norway"/>
        </authorList>
    </citation>
    <scope>NUCLEOTIDE SEQUENCE</scope>
</reference>
<keyword evidence="2" id="KW-1185">Reference proteome</keyword>
<accession>A0ABP1C168</accession>
<protein>
    <submittedName>
        <fullName evidence="1">Uncharacterized protein</fullName>
    </submittedName>
</protein>
<name>A0ABP1C168_9BRYO</name>
<sequence length="152" mass="17312">MVNVDLPSQDIENGTSTTLDTMTPADLANEAFNEWISLKVDWSTWLLNEQKLDEINKNKHIDSAFQQNMGNTKFEMLLIFAFNKAFIKNMESEDLFMVDNLIVLLRSAVNAIEAATNIIKYFDLESDVEDDETDKGMEMVAILKSTAHDIQQ</sequence>
<evidence type="ECO:0000313" key="2">
    <source>
        <dbReference type="Proteomes" id="UP001497522"/>
    </source>
</evidence>
<gene>
    <name evidence="1" type="ORF">CSSPJE1EN2_LOCUS23861</name>
</gene>
<proteinExistence type="predicted"/>
<organism evidence="1 2">
    <name type="scientific">Sphagnum jensenii</name>
    <dbReference type="NCBI Taxonomy" id="128206"/>
    <lineage>
        <taxon>Eukaryota</taxon>
        <taxon>Viridiplantae</taxon>
        <taxon>Streptophyta</taxon>
        <taxon>Embryophyta</taxon>
        <taxon>Bryophyta</taxon>
        <taxon>Sphagnophytina</taxon>
        <taxon>Sphagnopsida</taxon>
        <taxon>Sphagnales</taxon>
        <taxon>Sphagnaceae</taxon>
        <taxon>Sphagnum</taxon>
    </lineage>
</organism>
<evidence type="ECO:0000313" key="1">
    <source>
        <dbReference type="EMBL" id="CAK9882610.1"/>
    </source>
</evidence>
<dbReference type="Proteomes" id="UP001497522">
    <property type="component" value="Chromosome 9"/>
</dbReference>
<dbReference type="EMBL" id="OZ023710">
    <property type="protein sequence ID" value="CAK9882610.1"/>
    <property type="molecule type" value="Genomic_DNA"/>
</dbReference>